<sequence>MTLTKYQRGDAIEGWNDMPTNMMMSSSNNSTTSVSSSVSSRSRKRVSRVGMNFDGSGIIPGVNSSGSGVASPAPPISTPPVSAPIRGPPPPAAAAAAAAAAAPPISTTPTPASAPPRKISTSIAQQEPTASESAKTSSITSDQVISLLDQTLELPLSLPERELAHYKTKLNQSIPSLASNHLSFLQDILSRLLSAYKEDHAQAKAKIKADVVEYMMNQEGVSLWCSPLKKIVTSI</sequence>
<accession>G3AUY3</accession>
<proteinExistence type="predicted"/>
<evidence type="ECO:0000313" key="2">
    <source>
        <dbReference type="EMBL" id="EGW30074.1"/>
    </source>
</evidence>
<dbReference type="InParanoid" id="G3AUY3"/>
<feature type="compositionally biased region" description="Pro residues" evidence="1">
    <location>
        <begin position="72"/>
        <end position="92"/>
    </location>
</feature>
<feature type="compositionally biased region" description="Low complexity" evidence="1">
    <location>
        <begin position="60"/>
        <end position="71"/>
    </location>
</feature>
<evidence type="ECO:0000313" key="3">
    <source>
        <dbReference type="Proteomes" id="UP000000709"/>
    </source>
</evidence>
<protein>
    <submittedName>
        <fullName evidence="2">Uncharacterized protein</fullName>
    </submittedName>
</protein>
<dbReference type="OrthoDB" id="4090463at2759"/>
<dbReference type="KEGG" id="spaa:SPAPADRAFT_63692"/>
<evidence type="ECO:0000256" key="1">
    <source>
        <dbReference type="SAM" id="MobiDB-lite"/>
    </source>
</evidence>
<gene>
    <name evidence="2" type="ORF">SPAPADRAFT_63692</name>
</gene>
<dbReference type="RefSeq" id="XP_007377840.1">
    <property type="nucleotide sequence ID" value="XM_007377778.1"/>
</dbReference>
<feature type="compositionally biased region" description="Low complexity" evidence="1">
    <location>
        <begin position="20"/>
        <end position="40"/>
    </location>
</feature>
<dbReference type="AlphaFoldDB" id="G3AUY3"/>
<feature type="region of interest" description="Disordered" evidence="1">
    <location>
        <begin position="1"/>
        <end position="138"/>
    </location>
</feature>
<name>G3AUY3_SPAPN</name>
<dbReference type="OMA" id="ELMEGWN"/>
<organism evidence="3">
    <name type="scientific">Spathaspora passalidarum (strain NRRL Y-27907 / 11-Y1)</name>
    <dbReference type="NCBI Taxonomy" id="619300"/>
    <lineage>
        <taxon>Eukaryota</taxon>
        <taxon>Fungi</taxon>
        <taxon>Dikarya</taxon>
        <taxon>Ascomycota</taxon>
        <taxon>Saccharomycotina</taxon>
        <taxon>Pichiomycetes</taxon>
        <taxon>Debaryomycetaceae</taxon>
        <taxon>Spathaspora</taxon>
    </lineage>
</organism>
<dbReference type="GeneID" id="18874870"/>
<dbReference type="Proteomes" id="UP000000709">
    <property type="component" value="Unassembled WGS sequence"/>
</dbReference>
<reference evidence="2 3" key="1">
    <citation type="journal article" date="2011" name="Proc. Natl. Acad. Sci. U.S.A.">
        <title>Comparative genomics of xylose-fermenting fungi for enhanced biofuel production.</title>
        <authorList>
            <person name="Wohlbach D.J."/>
            <person name="Kuo A."/>
            <person name="Sato T.K."/>
            <person name="Potts K.M."/>
            <person name="Salamov A.A."/>
            <person name="LaButti K.M."/>
            <person name="Sun H."/>
            <person name="Clum A."/>
            <person name="Pangilinan J.L."/>
            <person name="Lindquist E.A."/>
            <person name="Lucas S."/>
            <person name="Lapidus A."/>
            <person name="Jin M."/>
            <person name="Gunawan C."/>
            <person name="Balan V."/>
            <person name="Dale B.E."/>
            <person name="Jeffries T.W."/>
            <person name="Zinkel R."/>
            <person name="Barry K.W."/>
            <person name="Grigoriev I.V."/>
            <person name="Gasch A.P."/>
        </authorList>
    </citation>
    <scope>NUCLEOTIDE SEQUENCE [LARGE SCALE GENOMIC DNA]</scope>
    <source>
        <strain evidence="3">NRRL Y-27907 / 11-Y1</strain>
    </source>
</reference>
<dbReference type="EMBL" id="GL996506">
    <property type="protein sequence ID" value="EGW30074.1"/>
    <property type="molecule type" value="Genomic_DNA"/>
</dbReference>
<dbReference type="HOGENOM" id="CLU_1180854_0_0_1"/>
<feature type="compositionally biased region" description="Low complexity" evidence="1">
    <location>
        <begin position="93"/>
        <end position="111"/>
    </location>
</feature>
<feature type="compositionally biased region" description="Polar residues" evidence="1">
    <location>
        <begin position="119"/>
        <end position="138"/>
    </location>
</feature>
<keyword evidence="3" id="KW-1185">Reference proteome</keyword>
<dbReference type="eggNOG" id="ENOG502S4DB">
    <property type="taxonomic scope" value="Eukaryota"/>
</dbReference>